<dbReference type="Proteomes" id="UP000316500">
    <property type="component" value="Unassembled WGS sequence"/>
</dbReference>
<reference evidence="3 4" key="1">
    <citation type="submission" date="2019-07" db="EMBL/GenBank/DDBJ databases">
        <title>Diversity of Bacteria from Kongsfjorden, Arctic.</title>
        <authorList>
            <person name="Yu Y."/>
        </authorList>
    </citation>
    <scope>NUCLEOTIDE SEQUENCE [LARGE SCALE GENOMIC DNA]</scope>
    <source>
        <strain evidence="3 4">SM1928</strain>
    </source>
</reference>
<keyword evidence="3" id="KW-0548">Nucleotidyltransferase</keyword>
<evidence type="ECO:0000259" key="2">
    <source>
        <dbReference type="PROSITE" id="PS50878"/>
    </source>
</evidence>
<dbReference type="InterPro" id="IPR043502">
    <property type="entry name" value="DNA/RNA_pol_sf"/>
</dbReference>
<feature type="non-terminal residue" evidence="3">
    <location>
        <position position="400"/>
    </location>
</feature>
<keyword evidence="3" id="KW-0808">Transferase</keyword>
<evidence type="ECO:0000313" key="4">
    <source>
        <dbReference type="Proteomes" id="UP000316500"/>
    </source>
</evidence>
<keyword evidence="1" id="KW-0175">Coiled coil</keyword>
<gene>
    <name evidence="3" type="ORF">FQP90_22890</name>
</gene>
<comment type="caution">
    <text evidence="3">The sequence shown here is derived from an EMBL/GenBank/DDBJ whole genome shotgun (WGS) entry which is preliminary data.</text>
</comment>
<feature type="coiled-coil region" evidence="1">
    <location>
        <begin position="131"/>
        <end position="158"/>
    </location>
</feature>
<dbReference type="PANTHER" id="PTHR35450">
    <property type="entry name" value="REVERSE TRANSCRIPTASE DOMAIN-CONTAINING PROTEIN"/>
    <property type="match status" value="1"/>
</dbReference>
<feature type="domain" description="Reverse transcriptase" evidence="2">
    <location>
        <begin position="273"/>
        <end position="400"/>
    </location>
</feature>
<evidence type="ECO:0000313" key="3">
    <source>
        <dbReference type="EMBL" id="TVU57699.1"/>
    </source>
</evidence>
<dbReference type="GO" id="GO:0003964">
    <property type="term" value="F:RNA-directed DNA polymerase activity"/>
    <property type="evidence" value="ECO:0007669"/>
    <property type="project" value="UniProtKB-KW"/>
</dbReference>
<dbReference type="CDD" id="cd01650">
    <property type="entry name" value="RT_nLTR_like"/>
    <property type="match status" value="1"/>
</dbReference>
<keyword evidence="3" id="KW-0695">RNA-directed DNA polymerase</keyword>
<protein>
    <submittedName>
        <fullName evidence="3">Reverse transcriptase family protein</fullName>
    </submittedName>
</protein>
<dbReference type="InterPro" id="IPR000477">
    <property type="entry name" value="RT_dom"/>
</dbReference>
<dbReference type="PANTHER" id="PTHR35450:SF2">
    <property type="entry name" value="REVERSE TRANSCRIPTASE DOMAIN-CONTAINING PROTEIN"/>
    <property type="match status" value="1"/>
</dbReference>
<dbReference type="EMBL" id="VNFK01000045">
    <property type="protein sequence ID" value="TVU57699.1"/>
    <property type="molecule type" value="Genomic_DNA"/>
</dbReference>
<dbReference type="AlphaFoldDB" id="A0A558GLE0"/>
<proteinExistence type="predicted"/>
<evidence type="ECO:0000256" key="1">
    <source>
        <dbReference type="SAM" id="Coils"/>
    </source>
</evidence>
<sequence length="400" mass="46207">MDDNNPFVGRQVSISKKITYSKQQLDAVNEDLRANILEDSTLLTVNQVVYGAAVSAFPRERHCLSIEARLRQRISQLGFKIDRSRKQVSRIQCVIEFETTQRAYTPRIRRIAAELRWRHHTLNKSTLLVIKEESLNKLRALVTAKKSLEKRLKRLVDNSLFRSSPSRFLTPKTDVTGNYPTPERVEAFWTELYGDQPNVNANTPALHDFKAFCREHRRQNADEESPAVSVDEVRSALNGSKNWAAPGPDGINVFWWKKLTSTHLHLARIFTSYIRADDPIPDWLVEGRTVLIPKKGDLSDPKNYRPITCLNAVYKIFTKILNNRILQEIEPVWQQIYEQRGSKRGLSGCKENLIVDRCVLQDAIYYQRNLSMAWIDYRKAFDSTPHELILYLLKCLGVNP</sequence>
<organism evidence="3 4">
    <name type="scientific">Paenarthrobacter nitroguajacolicus</name>
    <name type="common">Arthrobacter nitroguajacolicus</name>
    <dbReference type="NCBI Taxonomy" id="211146"/>
    <lineage>
        <taxon>Bacteria</taxon>
        <taxon>Bacillati</taxon>
        <taxon>Actinomycetota</taxon>
        <taxon>Actinomycetes</taxon>
        <taxon>Micrococcales</taxon>
        <taxon>Micrococcaceae</taxon>
        <taxon>Paenarthrobacter</taxon>
    </lineage>
</organism>
<dbReference type="SUPFAM" id="SSF56672">
    <property type="entry name" value="DNA/RNA polymerases"/>
    <property type="match status" value="1"/>
</dbReference>
<dbReference type="OrthoDB" id="5599633at2"/>
<dbReference type="PROSITE" id="PS50878">
    <property type="entry name" value="RT_POL"/>
    <property type="match status" value="1"/>
</dbReference>
<name>A0A558GLE0_PAENT</name>
<accession>A0A558GLE0</accession>